<comment type="caution">
    <text evidence="2">The sequence shown here is derived from an EMBL/GenBank/DDBJ whole genome shotgun (WGS) entry which is preliminary data.</text>
</comment>
<dbReference type="Proteomes" id="UP000019062">
    <property type="component" value="Unassembled WGS sequence"/>
</dbReference>
<evidence type="ECO:0000313" key="3">
    <source>
        <dbReference type="Proteomes" id="UP000019062"/>
    </source>
</evidence>
<sequence length="133" mass="14209">MKMKKLLVSALASTFILGVGYTSTSAEAAESSEGITPFAVPVDASISPLRDNFKGVSSKSVTKNLSWGGGTTPYYNAYYEDGITSRSFTANYYSTSATAQYDLGPYSTYTWNNYLRVTNGSSATASASVILTR</sequence>
<reference evidence="2 3" key="1">
    <citation type="journal article" date="2014" name="BMC Genomics">
        <title>Genomic comparison of sporeforming bacilli isolated from milk.</title>
        <authorList>
            <person name="Moreno Switt A.I."/>
            <person name="Andrus A.D."/>
            <person name="Ranieri M.L."/>
            <person name="Orsi R.H."/>
            <person name="Ivy R."/>
            <person name="den Bakker H.C."/>
            <person name="Martin N.H."/>
            <person name="Wiedmann M."/>
            <person name="Boor K.J."/>
        </authorList>
    </citation>
    <scope>NUCLEOTIDE SEQUENCE [LARGE SCALE GENOMIC DNA]</scope>
    <source>
        <strain evidence="2 3">FSL R5-213</strain>
    </source>
</reference>
<proteinExistence type="predicted"/>
<gene>
    <name evidence="2" type="ORF">C176_12913</name>
</gene>
<dbReference type="AlphaFoldDB" id="W4EVJ3"/>
<accession>W4EVJ3</accession>
<evidence type="ECO:0000313" key="2">
    <source>
        <dbReference type="EMBL" id="ETT84269.1"/>
    </source>
</evidence>
<dbReference type="EMBL" id="ASQA01000028">
    <property type="protein sequence ID" value="ETT84269.1"/>
    <property type="molecule type" value="Genomic_DNA"/>
</dbReference>
<keyword evidence="3" id="KW-1185">Reference proteome</keyword>
<feature type="chain" id="PRO_5004841120" evidence="1">
    <location>
        <begin position="29"/>
        <end position="133"/>
    </location>
</feature>
<dbReference type="eggNOG" id="ENOG502ZD1B">
    <property type="taxonomic scope" value="Bacteria"/>
</dbReference>
<keyword evidence="1" id="KW-0732">Signal</keyword>
<organism evidence="2 3">
    <name type="scientific">Viridibacillus arenosi FSL R5-213</name>
    <dbReference type="NCBI Taxonomy" id="1227360"/>
    <lineage>
        <taxon>Bacteria</taxon>
        <taxon>Bacillati</taxon>
        <taxon>Bacillota</taxon>
        <taxon>Bacilli</taxon>
        <taxon>Bacillales</taxon>
        <taxon>Caryophanaceae</taxon>
        <taxon>Viridibacillus</taxon>
    </lineage>
</organism>
<dbReference type="RefSeq" id="WP_038185716.1">
    <property type="nucleotide sequence ID" value="NZ_ASQA01000028.1"/>
</dbReference>
<evidence type="ECO:0000256" key="1">
    <source>
        <dbReference type="SAM" id="SignalP"/>
    </source>
</evidence>
<protein>
    <submittedName>
        <fullName evidence="2">Uncharacterized protein</fullName>
    </submittedName>
</protein>
<feature type="signal peptide" evidence="1">
    <location>
        <begin position="1"/>
        <end position="28"/>
    </location>
</feature>
<name>W4EVJ3_9BACL</name>